<accession>K0SHE3</accession>
<feature type="domain" description="RING-type" evidence="4">
    <location>
        <begin position="239"/>
        <end position="284"/>
    </location>
</feature>
<dbReference type="PANTHER" id="PTHR11242:SF0">
    <property type="entry name" value="TPR_REGION DOMAIN-CONTAINING PROTEIN"/>
    <property type="match status" value="1"/>
</dbReference>
<dbReference type="InterPro" id="IPR011990">
    <property type="entry name" value="TPR-like_helical_dom_sf"/>
</dbReference>
<dbReference type="GO" id="GO:0008270">
    <property type="term" value="F:zinc ion binding"/>
    <property type="evidence" value="ECO:0007669"/>
    <property type="project" value="UniProtKB-KW"/>
</dbReference>
<dbReference type="Gene3D" id="1.25.40.10">
    <property type="entry name" value="Tetratricopeptide repeat domain"/>
    <property type="match status" value="1"/>
</dbReference>
<proteinExistence type="predicted"/>
<keyword evidence="6" id="KW-1185">Reference proteome</keyword>
<dbReference type="InterPro" id="IPR001841">
    <property type="entry name" value="Znf_RING"/>
</dbReference>
<reference evidence="5 6" key="1">
    <citation type="journal article" date="2012" name="Genome Biol.">
        <title>Genome and low-iron response of an oceanic diatom adapted to chronic iron limitation.</title>
        <authorList>
            <person name="Lommer M."/>
            <person name="Specht M."/>
            <person name="Roy A.S."/>
            <person name="Kraemer L."/>
            <person name="Andreson R."/>
            <person name="Gutowska M.A."/>
            <person name="Wolf J."/>
            <person name="Bergner S.V."/>
            <person name="Schilhabel M.B."/>
            <person name="Klostermeier U.C."/>
            <person name="Beiko R.G."/>
            <person name="Rosenstiel P."/>
            <person name="Hippler M."/>
            <person name="Laroche J."/>
        </authorList>
    </citation>
    <scope>NUCLEOTIDE SEQUENCE [LARGE SCALE GENOMIC DNA]</scope>
    <source>
        <strain evidence="5 6">CCMP1005</strain>
    </source>
</reference>
<dbReference type="InterPro" id="IPR013083">
    <property type="entry name" value="Znf_RING/FYVE/PHD"/>
</dbReference>
<gene>
    <name evidence="5" type="ORF">THAOC_14519</name>
</gene>
<dbReference type="Proteomes" id="UP000266841">
    <property type="component" value="Unassembled WGS sequence"/>
</dbReference>
<protein>
    <recommendedName>
        <fullName evidence="4">RING-type domain-containing protein</fullName>
    </recommendedName>
</protein>
<dbReference type="InterPro" id="IPR039663">
    <property type="entry name" value="AIP/AIPL1/TTC9"/>
</dbReference>
<comment type="caution">
    <text evidence="5">The sequence shown here is derived from an EMBL/GenBank/DDBJ whole genome shotgun (WGS) entry which is preliminary data.</text>
</comment>
<keyword evidence="3" id="KW-0479">Metal-binding</keyword>
<evidence type="ECO:0000259" key="4">
    <source>
        <dbReference type="PROSITE" id="PS50089"/>
    </source>
</evidence>
<evidence type="ECO:0000256" key="3">
    <source>
        <dbReference type="PROSITE-ProRule" id="PRU00175"/>
    </source>
</evidence>
<dbReference type="SUPFAM" id="SSF57850">
    <property type="entry name" value="RING/U-box"/>
    <property type="match status" value="1"/>
</dbReference>
<dbReference type="GO" id="GO:0005737">
    <property type="term" value="C:cytoplasm"/>
    <property type="evidence" value="ECO:0007669"/>
    <property type="project" value="UniProtKB-ARBA"/>
</dbReference>
<name>K0SHE3_THAOC</name>
<dbReference type="PANTHER" id="PTHR11242">
    <property type="entry name" value="ARYL HYDROCARBON RECEPTOR INTERACTING PROTEIN RELATED"/>
    <property type="match status" value="1"/>
</dbReference>
<keyword evidence="3" id="KW-0863">Zinc-finger</keyword>
<dbReference type="EMBL" id="AGNL01016957">
    <property type="protein sequence ID" value="EJK64720.1"/>
    <property type="molecule type" value="Genomic_DNA"/>
</dbReference>
<keyword evidence="1" id="KW-0677">Repeat</keyword>
<dbReference type="Gene3D" id="3.30.40.10">
    <property type="entry name" value="Zinc/RING finger domain, C3HC4 (zinc finger)"/>
    <property type="match status" value="1"/>
</dbReference>
<evidence type="ECO:0000313" key="6">
    <source>
        <dbReference type="Proteomes" id="UP000266841"/>
    </source>
</evidence>
<keyword evidence="2" id="KW-0802">TPR repeat</keyword>
<dbReference type="AlphaFoldDB" id="K0SHE3"/>
<keyword evidence="3" id="KW-0862">Zinc</keyword>
<dbReference type="PROSITE" id="PS50089">
    <property type="entry name" value="ZF_RING_2"/>
    <property type="match status" value="1"/>
</dbReference>
<evidence type="ECO:0000256" key="1">
    <source>
        <dbReference type="ARBA" id="ARBA00022737"/>
    </source>
</evidence>
<dbReference type="OrthoDB" id="629492at2759"/>
<sequence length="353" mass="39757">MATGINDSAAQTGMEEPLAYGYNCKEKGNAAYREGDYKTASELYTKGIDGLDSQVGEERDKLRVALCTNASQALFKLEEYVSSRAAASEAIGVDPSNVKALYRRGIAARHTAIIKEIQETSKALSKEESEFRGLFPNGISKMDLGHDGKDGSPVLPEALQLEKEELSRDVRKLIRENRTPTGKDGPVDDIKRNELLEWAKIRRVKAEKRSRLEMIFEEERIQRVLQKINEMNPQKIYTCAICLEEVYENDRCMLVCCGQGTCRNCAFLNLSRVTRKLVKCPMCRHENMGGSGRPRINRLKKFAAKGEAWAQNLLGNVMMGEDEYAKHEVDKTEARKWYTLAKGQAFPEAIYIA</sequence>
<dbReference type="SUPFAM" id="SSF48452">
    <property type="entry name" value="TPR-like"/>
    <property type="match status" value="1"/>
</dbReference>
<organism evidence="5 6">
    <name type="scientific">Thalassiosira oceanica</name>
    <name type="common">Marine diatom</name>
    <dbReference type="NCBI Taxonomy" id="159749"/>
    <lineage>
        <taxon>Eukaryota</taxon>
        <taxon>Sar</taxon>
        <taxon>Stramenopiles</taxon>
        <taxon>Ochrophyta</taxon>
        <taxon>Bacillariophyta</taxon>
        <taxon>Coscinodiscophyceae</taxon>
        <taxon>Thalassiosirophycidae</taxon>
        <taxon>Thalassiosirales</taxon>
        <taxon>Thalassiosiraceae</taxon>
        <taxon>Thalassiosira</taxon>
    </lineage>
</organism>
<evidence type="ECO:0000313" key="5">
    <source>
        <dbReference type="EMBL" id="EJK64720.1"/>
    </source>
</evidence>
<evidence type="ECO:0000256" key="2">
    <source>
        <dbReference type="ARBA" id="ARBA00022803"/>
    </source>
</evidence>